<feature type="non-terminal residue" evidence="1">
    <location>
        <position position="85"/>
    </location>
</feature>
<accession>A0AAE3MIN1</accession>
<evidence type="ECO:0000313" key="2">
    <source>
        <dbReference type="Proteomes" id="UP001207408"/>
    </source>
</evidence>
<name>A0AAE3MIN1_9BACT</name>
<protein>
    <recommendedName>
        <fullName evidence="3">Transposase</fullName>
    </recommendedName>
</protein>
<comment type="caution">
    <text evidence="1">The sequence shown here is derived from an EMBL/GenBank/DDBJ whole genome shotgun (WGS) entry which is preliminary data.</text>
</comment>
<dbReference type="Proteomes" id="UP001207408">
    <property type="component" value="Unassembled WGS sequence"/>
</dbReference>
<keyword evidence="2" id="KW-1185">Reference proteome</keyword>
<proteinExistence type="predicted"/>
<sequence length="85" mass="9959">MSEGLSHELLALFLPEGLLEYFEIVSYEKDNSGKKIYNQQLTLLLQEKDTIPEEYKGYQYKSCGFMEARCVDDYPIRNMLVKLKV</sequence>
<reference evidence="1" key="1">
    <citation type="submission" date="2022-10" db="EMBL/GenBank/DDBJ databases">
        <authorList>
            <person name="Yu W.X."/>
        </authorList>
    </citation>
    <scope>NUCLEOTIDE SEQUENCE</scope>
    <source>
        <strain evidence="1">D04</strain>
    </source>
</reference>
<organism evidence="1 2">
    <name type="scientific">Plebeiibacterium marinum</name>
    <dbReference type="NCBI Taxonomy" id="2992111"/>
    <lineage>
        <taxon>Bacteria</taxon>
        <taxon>Pseudomonadati</taxon>
        <taxon>Bacteroidota</taxon>
        <taxon>Bacteroidia</taxon>
        <taxon>Marinilabiliales</taxon>
        <taxon>Marinilabiliaceae</taxon>
        <taxon>Plebeiibacterium</taxon>
    </lineage>
</organism>
<dbReference type="EMBL" id="JAPDPI010000140">
    <property type="protein sequence ID" value="MCW3808156.1"/>
    <property type="molecule type" value="Genomic_DNA"/>
</dbReference>
<dbReference type="AlphaFoldDB" id="A0AAE3MIN1"/>
<evidence type="ECO:0008006" key="3">
    <source>
        <dbReference type="Google" id="ProtNLM"/>
    </source>
</evidence>
<evidence type="ECO:0000313" key="1">
    <source>
        <dbReference type="EMBL" id="MCW3808156.1"/>
    </source>
</evidence>
<gene>
    <name evidence="1" type="ORF">OM074_21245</name>
</gene>
<dbReference type="RefSeq" id="WP_301202720.1">
    <property type="nucleotide sequence ID" value="NZ_JAPDPI010000140.1"/>
</dbReference>